<comment type="caution">
    <text evidence="2">The sequence shown here is derived from an EMBL/GenBank/DDBJ whole genome shotgun (WGS) entry which is preliminary data.</text>
</comment>
<dbReference type="InterPro" id="IPR000719">
    <property type="entry name" value="Prot_kinase_dom"/>
</dbReference>
<dbReference type="AlphaFoldDB" id="A0A9N9GKY7"/>
<organism evidence="2 3">
    <name type="scientific">Acaulospora morrowiae</name>
    <dbReference type="NCBI Taxonomy" id="94023"/>
    <lineage>
        <taxon>Eukaryota</taxon>
        <taxon>Fungi</taxon>
        <taxon>Fungi incertae sedis</taxon>
        <taxon>Mucoromycota</taxon>
        <taxon>Glomeromycotina</taxon>
        <taxon>Glomeromycetes</taxon>
        <taxon>Diversisporales</taxon>
        <taxon>Acaulosporaceae</taxon>
        <taxon>Acaulospora</taxon>
    </lineage>
</organism>
<sequence>MGSSRNLSKWLDDAIDNGHIIEFNYDSLKKIEPCLVTSLSGIKKAYQIEFERTVALKYLNNDRHKSEEQYYRNFVREVQILTKLNAVNNENIVRFLGISKGLSPKSLYIIL</sequence>
<accession>A0A9N9GKY7</accession>
<keyword evidence="3" id="KW-1185">Reference proteome</keyword>
<dbReference type="Gene3D" id="1.10.510.10">
    <property type="entry name" value="Transferase(Phosphotransferase) domain 1"/>
    <property type="match status" value="1"/>
</dbReference>
<dbReference type="PROSITE" id="PS50011">
    <property type="entry name" value="PROTEIN_KINASE_DOM"/>
    <property type="match status" value="1"/>
</dbReference>
<evidence type="ECO:0000313" key="3">
    <source>
        <dbReference type="Proteomes" id="UP000789342"/>
    </source>
</evidence>
<feature type="domain" description="Protein kinase" evidence="1">
    <location>
        <begin position="28"/>
        <end position="111"/>
    </location>
</feature>
<dbReference type="SUPFAM" id="SSF56112">
    <property type="entry name" value="Protein kinase-like (PK-like)"/>
    <property type="match status" value="1"/>
</dbReference>
<evidence type="ECO:0000313" key="2">
    <source>
        <dbReference type="EMBL" id="CAG8616100.1"/>
    </source>
</evidence>
<dbReference type="InterPro" id="IPR011009">
    <property type="entry name" value="Kinase-like_dom_sf"/>
</dbReference>
<protein>
    <submittedName>
        <fullName evidence="2">9315_t:CDS:1</fullName>
    </submittedName>
</protein>
<dbReference type="OrthoDB" id="6718656at2759"/>
<evidence type="ECO:0000259" key="1">
    <source>
        <dbReference type="PROSITE" id="PS50011"/>
    </source>
</evidence>
<gene>
    <name evidence="2" type="ORF">AMORRO_LOCUS8449</name>
</gene>
<dbReference type="GO" id="GO:0004672">
    <property type="term" value="F:protein kinase activity"/>
    <property type="evidence" value="ECO:0007669"/>
    <property type="project" value="InterPro"/>
</dbReference>
<proteinExistence type="predicted"/>
<dbReference type="EMBL" id="CAJVPV010007216">
    <property type="protein sequence ID" value="CAG8616100.1"/>
    <property type="molecule type" value="Genomic_DNA"/>
</dbReference>
<reference evidence="2" key="1">
    <citation type="submission" date="2021-06" db="EMBL/GenBank/DDBJ databases">
        <authorList>
            <person name="Kallberg Y."/>
            <person name="Tangrot J."/>
            <person name="Rosling A."/>
        </authorList>
    </citation>
    <scope>NUCLEOTIDE SEQUENCE</scope>
    <source>
        <strain evidence="2">CL551</strain>
    </source>
</reference>
<feature type="non-terminal residue" evidence="2">
    <location>
        <position position="1"/>
    </location>
</feature>
<name>A0A9N9GKY7_9GLOM</name>
<dbReference type="GO" id="GO:0005524">
    <property type="term" value="F:ATP binding"/>
    <property type="evidence" value="ECO:0007669"/>
    <property type="project" value="InterPro"/>
</dbReference>
<dbReference type="Proteomes" id="UP000789342">
    <property type="component" value="Unassembled WGS sequence"/>
</dbReference>